<dbReference type="SUPFAM" id="SSF48726">
    <property type="entry name" value="Immunoglobulin"/>
    <property type="match status" value="2"/>
</dbReference>
<dbReference type="Proteomes" id="UP000694857">
    <property type="component" value="Chromosome 1"/>
</dbReference>
<feature type="domain" description="Ig-like" evidence="4">
    <location>
        <begin position="126"/>
        <end position="250"/>
    </location>
</feature>
<evidence type="ECO:0000313" key="6">
    <source>
        <dbReference type="RefSeq" id="XP_036726724.1"/>
    </source>
</evidence>
<dbReference type="PANTHER" id="PTHR11481:SF62">
    <property type="entry name" value="FC RECEPTOR-LIKE PROTEIN 6"/>
    <property type="match status" value="1"/>
</dbReference>
<proteinExistence type="predicted"/>
<reference evidence="6" key="1">
    <citation type="submission" date="2025-08" db="UniProtKB">
        <authorList>
            <consortium name="RefSeq"/>
        </authorList>
    </citation>
    <scope>IDENTIFICATION</scope>
    <source>
        <tissue evidence="6">Epidermis and Blubber</tissue>
    </source>
</reference>
<evidence type="ECO:0000256" key="3">
    <source>
        <dbReference type="SAM" id="MobiDB-lite"/>
    </source>
</evidence>
<feature type="compositionally biased region" description="Low complexity" evidence="3">
    <location>
        <begin position="63"/>
        <end position="73"/>
    </location>
</feature>
<keyword evidence="2" id="KW-1015">Disulfide bond</keyword>
<name>A0A8B8YXY4_BALMU</name>
<dbReference type="GO" id="GO:0006955">
    <property type="term" value="P:immune response"/>
    <property type="evidence" value="ECO:0007669"/>
    <property type="project" value="TreeGrafter"/>
</dbReference>
<dbReference type="GeneID" id="118904682"/>
<dbReference type="KEGG" id="bmus:118904682"/>
<gene>
    <name evidence="6" type="primary">FCRL6</name>
</gene>
<feature type="region of interest" description="Disordered" evidence="3">
    <location>
        <begin position="48"/>
        <end position="73"/>
    </location>
</feature>
<evidence type="ECO:0000256" key="1">
    <source>
        <dbReference type="ARBA" id="ARBA00022729"/>
    </source>
</evidence>
<dbReference type="InterPro" id="IPR013783">
    <property type="entry name" value="Ig-like_fold"/>
</dbReference>
<dbReference type="InterPro" id="IPR007110">
    <property type="entry name" value="Ig-like_dom"/>
</dbReference>
<dbReference type="InterPro" id="IPR050488">
    <property type="entry name" value="Ig_Fc_receptor"/>
</dbReference>
<feature type="non-terminal residue" evidence="6">
    <location>
        <position position="1"/>
    </location>
</feature>
<accession>A0A8B8YXY4</accession>
<keyword evidence="5" id="KW-1185">Reference proteome</keyword>
<dbReference type="PANTHER" id="PTHR11481">
    <property type="entry name" value="IMMUNOGLOBULIN FC RECEPTOR"/>
    <property type="match status" value="1"/>
</dbReference>
<dbReference type="GO" id="GO:0007166">
    <property type="term" value="P:cell surface receptor signaling pathway"/>
    <property type="evidence" value="ECO:0007669"/>
    <property type="project" value="TreeGrafter"/>
</dbReference>
<dbReference type="OrthoDB" id="9950534at2759"/>
<dbReference type="PROSITE" id="PS50835">
    <property type="entry name" value="IG_LIKE"/>
    <property type="match status" value="1"/>
</dbReference>
<dbReference type="InterPro" id="IPR036179">
    <property type="entry name" value="Ig-like_dom_sf"/>
</dbReference>
<evidence type="ECO:0000256" key="2">
    <source>
        <dbReference type="ARBA" id="ARBA00023157"/>
    </source>
</evidence>
<keyword evidence="1" id="KW-0732">Signal</keyword>
<dbReference type="RefSeq" id="XP_036726724.1">
    <property type="nucleotide sequence ID" value="XM_036870829.1"/>
</dbReference>
<sequence length="417" mass="44867">DLHAELSVPCVGKTAWLSLQVQPDPAFEGDILTLRCWGRRNAALSQGTGQGLGCAEAQTSPQTPGASLSSTPLLSPGLPLPRAVLPPVLRAHPSRELRGGSQRSAPQLLFSFHTEGHTLQDRGLHPELCIPAAEEGDSGLYWCAVALGGGWVQKQSPQLEVRVWSKGRTGRHSPGAWAVGSGAPWECGEGSLREEPGGSRCGDTLRNHVTPRGGAVSFLFPAMSEQDAGNYACEAENSVSKETSKPETLSVEGPRVLSAPTSINWLVPWRPASLLGMTVIAAALLGYFRPWRKTGPLPPRNLPPAPGGEEHPLYVNVHWQNENDEGVIYSVVRTIPRESEARPAQSARREKVRWDPCSFLILCVTSASSPDLTLPQDISVISAEVRCPQFSEVPAKGLNRGSRTQQDPISDCEEVLC</sequence>
<dbReference type="GO" id="GO:0009897">
    <property type="term" value="C:external side of plasma membrane"/>
    <property type="evidence" value="ECO:0007669"/>
    <property type="project" value="TreeGrafter"/>
</dbReference>
<evidence type="ECO:0000259" key="4">
    <source>
        <dbReference type="PROSITE" id="PS50835"/>
    </source>
</evidence>
<dbReference type="Gene3D" id="2.60.40.10">
    <property type="entry name" value="Immunoglobulins"/>
    <property type="match status" value="2"/>
</dbReference>
<protein>
    <submittedName>
        <fullName evidence="6">LOW QUALITY PROTEIN: Fc receptor-like protein 6</fullName>
    </submittedName>
</protein>
<dbReference type="GO" id="GO:0004888">
    <property type="term" value="F:transmembrane signaling receptor activity"/>
    <property type="evidence" value="ECO:0007669"/>
    <property type="project" value="TreeGrafter"/>
</dbReference>
<organism evidence="5 6">
    <name type="scientific">Balaenoptera musculus</name>
    <name type="common">Blue whale</name>
    <dbReference type="NCBI Taxonomy" id="9771"/>
    <lineage>
        <taxon>Eukaryota</taxon>
        <taxon>Metazoa</taxon>
        <taxon>Chordata</taxon>
        <taxon>Craniata</taxon>
        <taxon>Vertebrata</taxon>
        <taxon>Euteleostomi</taxon>
        <taxon>Mammalia</taxon>
        <taxon>Eutheria</taxon>
        <taxon>Laurasiatheria</taxon>
        <taxon>Artiodactyla</taxon>
        <taxon>Whippomorpha</taxon>
        <taxon>Cetacea</taxon>
        <taxon>Mysticeti</taxon>
        <taxon>Balaenopteridae</taxon>
        <taxon>Balaenoptera</taxon>
    </lineage>
</organism>
<evidence type="ECO:0000313" key="5">
    <source>
        <dbReference type="Proteomes" id="UP000694857"/>
    </source>
</evidence>
<dbReference type="CTD" id="343413"/>
<dbReference type="AlphaFoldDB" id="A0A8B8YXY4"/>